<evidence type="ECO:0000313" key="2">
    <source>
        <dbReference type="Proteomes" id="UP001234297"/>
    </source>
</evidence>
<comment type="caution">
    <text evidence="1">The sequence shown here is derived from an EMBL/GenBank/DDBJ whole genome shotgun (WGS) entry which is preliminary data.</text>
</comment>
<dbReference type="Proteomes" id="UP001234297">
    <property type="component" value="Chromosome 1"/>
</dbReference>
<accession>A0ACC2MPI8</accession>
<sequence>MARATLPPGVRFHPTDVELLLYYLKRKVLGKPLPFDVISEIEISKYSPWDLKDKSCLKSRDLEWHFFCRRDRKYASGSRANRATIGGYWKTTGKDRNILNNSKLVGTKKTLVYHHGKAPQGTRTDWVMYEYRLQDSDLEDKGISQDRYVVCKIFEKRGRGPRRGEPLGASFVEEEWDDDETNGSFVLYPFANPSSSKPPNPQTKPLFPEERRSLVAREDGSSLEHVNPTILLQELSNNHGRALVSCRRGIDEGHIQGGAVLGGDKNFYGLKDNETYQLFFPSGIPTTLPMPTNLQNLGITNLSVNLKKYRDHVMGHFLENGEADDSSPERSNPRVLIEELNDRGDDVDEGSNYINCNNLNFFPLFEILLLLLSTRITVLFLHLMRMFLILEILLDNLIRSEPFRTDTSVDNCEYNLKKWEVGYSAVTVALAGHTLHNLQGPCYKLFE</sequence>
<gene>
    <name evidence="1" type="ORF">MRB53_000353</name>
</gene>
<organism evidence="1 2">
    <name type="scientific">Persea americana</name>
    <name type="common">Avocado</name>
    <dbReference type="NCBI Taxonomy" id="3435"/>
    <lineage>
        <taxon>Eukaryota</taxon>
        <taxon>Viridiplantae</taxon>
        <taxon>Streptophyta</taxon>
        <taxon>Embryophyta</taxon>
        <taxon>Tracheophyta</taxon>
        <taxon>Spermatophyta</taxon>
        <taxon>Magnoliopsida</taxon>
        <taxon>Magnoliidae</taxon>
        <taxon>Laurales</taxon>
        <taxon>Lauraceae</taxon>
        <taxon>Persea</taxon>
    </lineage>
</organism>
<reference evidence="1 2" key="1">
    <citation type="journal article" date="2022" name="Hortic Res">
        <title>A haplotype resolved chromosomal level avocado genome allows analysis of novel avocado genes.</title>
        <authorList>
            <person name="Nath O."/>
            <person name="Fletcher S.J."/>
            <person name="Hayward A."/>
            <person name="Shaw L.M."/>
            <person name="Masouleh A.K."/>
            <person name="Furtado A."/>
            <person name="Henry R.J."/>
            <person name="Mitter N."/>
        </authorList>
    </citation>
    <scope>NUCLEOTIDE SEQUENCE [LARGE SCALE GENOMIC DNA]</scope>
    <source>
        <strain evidence="2">cv. Hass</strain>
    </source>
</reference>
<keyword evidence="2" id="KW-1185">Reference proteome</keyword>
<dbReference type="EMBL" id="CM056809">
    <property type="protein sequence ID" value="KAJ8647330.1"/>
    <property type="molecule type" value="Genomic_DNA"/>
</dbReference>
<protein>
    <submittedName>
        <fullName evidence="1">Uncharacterized protein</fullName>
    </submittedName>
</protein>
<proteinExistence type="predicted"/>
<evidence type="ECO:0000313" key="1">
    <source>
        <dbReference type="EMBL" id="KAJ8647330.1"/>
    </source>
</evidence>
<name>A0ACC2MPI8_PERAE</name>